<dbReference type="NCBIfam" id="NF001924">
    <property type="entry name" value="PRK00702.1"/>
    <property type="match status" value="1"/>
</dbReference>
<dbReference type="PANTHER" id="PTHR11934">
    <property type="entry name" value="RIBOSE-5-PHOSPHATE ISOMERASE"/>
    <property type="match status" value="1"/>
</dbReference>
<dbReference type="EC" id="5.3.1.6" evidence="4"/>
<evidence type="ECO:0000256" key="8">
    <source>
        <dbReference type="ARBA" id="ARBA00032273"/>
    </source>
</evidence>
<dbReference type="FunFam" id="3.40.50.1360:FF:000014">
    <property type="entry name" value="Ribose 5-phosphate isomerase"/>
    <property type="match status" value="1"/>
</dbReference>
<dbReference type="RefSeq" id="XP_033361912.1">
    <property type="nucleotide sequence ID" value="XM_033506021.1"/>
</dbReference>
<dbReference type="Pfam" id="PF06026">
    <property type="entry name" value="Rib_5-P_isom_A"/>
    <property type="match status" value="1"/>
</dbReference>
<dbReference type="GeneID" id="117240140"/>
<keyword evidence="9" id="KW-1185">Reference proteome</keyword>
<evidence type="ECO:0000256" key="5">
    <source>
        <dbReference type="ARBA" id="ARBA00019150"/>
    </source>
</evidence>
<dbReference type="CTD" id="246599"/>
<dbReference type="InterPro" id="IPR020672">
    <property type="entry name" value="Ribose5P_isomerase_typA_subgr"/>
</dbReference>
<comment type="similarity">
    <text evidence="3">Belongs to the ribose 5-phosphate isomerase family.</text>
</comment>
<evidence type="ECO:0000256" key="3">
    <source>
        <dbReference type="ARBA" id="ARBA00008088"/>
    </source>
</evidence>
<dbReference type="InterPro" id="IPR004788">
    <property type="entry name" value="Ribose5P_isomerase_type_A"/>
</dbReference>
<evidence type="ECO:0000256" key="1">
    <source>
        <dbReference type="ARBA" id="ARBA00001713"/>
    </source>
</evidence>
<dbReference type="SUPFAM" id="SSF75445">
    <property type="entry name" value="D-ribose-5-phosphate isomerase (RpiA), lid domain"/>
    <property type="match status" value="1"/>
</dbReference>
<dbReference type="Proteomes" id="UP000504631">
    <property type="component" value="Unplaced"/>
</dbReference>
<comment type="catalytic activity">
    <reaction evidence="1">
        <text>aldehydo-D-ribose 5-phosphate = D-ribulose 5-phosphate</text>
        <dbReference type="Rhea" id="RHEA:14657"/>
        <dbReference type="ChEBI" id="CHEBI:58121"/>
        <dbReference type="ChEBI" id="CHEBI:58273"/>
        <dbReference type="EC" id="5.3.1.6"/>
    </reaction>
</comment>
<reference evidence="10" key="1">
    <citation type="submission" date="2025-08" db="UniProtKB">
        <authorList>
            <consortium name="RefSeq"/>
        </authorList>
    </citation>
    <scope>IDENTIFICATION</scope>
    <source>
        <tissue evidence="10">Muscle</tissue>
    </source>
</reference>
<dbReference type="NCBIfam" id="TIGR00021">
    <property type="entry name" value="rpiA"/>
    <property type="match status" value="1"/>
</dbReference>
<evidence type="ECO:0000256" key="7">
    <source>
        <dbReference type="ARBA" id="ARBA00029734"/>
    </source>
</evidence>
<organism evidence="9 10">
    <name type="scientific">Bombus vosnesenskii</name>
    <dbReference type="NCBI Taxonomy" id="207650"/>
    <lineage>
        <taxon>Eukaryota</taxon>
        <taxon>Metazoa</taxon>
        <taxon>Ecdysozoa</taxon>
        <taxon>Arthropoda</taxon>
        <taxon>Hexapoda</taxon>
        <taxon>Insecta</taxon>
        <taxon>Pterygota</taxon>
        <taxon>Neoptera</taxon>
        <taxon>Endopterygota</taxon>
        <taxon>Hymenoptera</taxon>
        <taxon>Apocrita</taxon>
        <taxon>Aculeata</taxon>
        <taxon>Apoidea</taxon>
        <taxon>Anthophila</taxon>
        <taxon>Apidae</taxon>
        <taxon>Bombus</taxon>
        <taxon>Pyrobombus</taxon>
    </lineage>
</organism>
<gene>
    <name evidence="10" type="primary">LOC117240140</name>
</gene>
<dbReference type="Gene3D" id="3.40.50.1360">
    <property type="match status" value="1"/>
</dbReference>
<dbReference type="SUPFAM" id="SSF100950">
    <property type="entry name" value="NagB/RpiA/CoA transferase-like"/>
    <property type="match status" value="1"/>
</dbReference>
<keyword evidence="6 10" id="KW-0413">Isomerase</keyword>
<name>A0A6J3L9B1_9HYME</name>
<dbReference type="CDD" id="cd01398">
    <property type="entry name" value="RPI_A"/>
    <property type="match status" value="1"/>
</dbReference>
<dbReference type="AlphaFoldDB" id="A0A6J3L9B1"/>
<evidence type="ECO:0000256" key="6">
    <source>
        <dbReference type="ARBA" id="ARBA00023235"/>
    </source>
</evidence>
<protein>
    <recommendedName>
        <fullName evidence="5">Ribose-5-phosphate isomerase</fullName>
        <ecNumber evidence="4">5.3.1.6</ecNumber>
    </recommendedName>
    <alternativeName>
        <fullName evidence="8">D-ribose-5-phosphate ketol-isomerase</fullName>
    </alternativeName>
    <alternativeName>
        <fullName evidence="7">Phosphoriboisomerase</fullName>
    </alternativeName>
</protein>
<dbReference type="GO" id="GO:0009052">
    <property type="term" value="P:pentose-phosphate shunt, non-oxidative branch"/>
    <property type="evidence" value="ECO:0007669"/>
    <property type="project" value="InterPro"/>
</dbReference>
<dbReference type="InterPro" id="IPR037171">
    <property type="entry name" value="NagB/RpiA_transferase-like"/>
</dbReference>
<evidence type="ECO:0000313" key="10">
    <source>
        <dbReference type="RefSeq" id="XP_033361912.1"/>
    </source>
</evidence>
<dbReference type="Gene3D" id="3.30.70.260">
    <property type="match status" value="1"/>
</dbReference>
<evidence type="ECO:0000256" key="4">
    <source>
        <dbReference type="ARBA" id="ARBA00011959"/>
    </source>
</evidence>
<dbReference type="GO" id="GO:0006014">
    <property type="term" value="P:D-ribose metabolic process"/>
    <property type="evidence" value="ECO:0007669"/>
    <property type="project" value="TreeGrafter"/>
</dbReference>
<dbReference type="GO" id="GO:0004751">
    <property type="term" value="F:ribose-5-phosphate isomerase activity"/>
    <property type="evidence" value="ECO:0007669"/>
    <property type="project" value="UniProtKB-EC"/>
</dbReference>
<evidence type="ECO:0000313" key="9">
    <source>
        <dbReference type="Proteomes" id="UP000504631"/>
    </source>
</evidence>
<dbReference type="HAMAP" id="MF_00170">
    <property type="entry name" value="Rib_5P_isom_A"/>
    <property type="match status" value="1"/>
</dbReference>
<comment type="pathway">
    <text evidence="2">Carbohydrate degradation; pentose phosphate pathway; D-ribose 5-phosphate from D-ribulose 5-phosphate (non-oxidative stage): step 1/1.</text>
</comment>
<dbReference type="UniPathway" id="UPA00115">
    <property type="reaction ID" value="UER00412"/>
</dbReference>
<dbReference type="GO" id="GO:0005737">
    <property type="term" value="C:cytoplasm"/>
    <property type="evidence" value="ECO:0007669"/>
    <property type="project" value="TreeGrafter"/>
</dbReference>
<dbReference type="PANTHER" id="PTHR11934:SF0">
    <property type="entry name" value="RIBOSE-5-PHOSPHATE ISOMERASE"/>
    <property type="match status" value="1"/>
</dbReference>
<proteinExistence type="inferred from homology"/>
<dbReference type="FunFam" id="3.30.70.260:FF:000018">
    <property type="entry name" value="Ribose-5-phosphate isomerase A"/>
    <property type="match status" value="1"/>
</dbReference>
<sequence>MHNLFSNTQYARIVLNEGLQLCSLANIFSFSRILPKMGPLECAKKIAAYKAVDEYVKNNSVIGIGSGSTIIYAVHRIVERVKEENLNVVCVPTSFQARQLILNNHLRLGDLESYPQLDCAIDGADEVDSDMNIIKGGGGCLLQEKIVASCASQFVIIADYTKNSQKLGENYKKGIPIEVVPMAYTVIKKRIEDNYGGFVKVRMALAKAGPVITDNGNFILDWHFPQHLSNWNKINIDISMMPGVVETGLFIKMAEKVFFGMPDGSVKEQF</sequence>
<accession>A0A6J3L9B1</accession>
<dbReference type="KEGG" id="bvk:117240140"/>
<evidence type="ECO:0000256" key="2">
    <source>
        <dbReference type="ARBA" id="ARBA00004988"/>
    </source>
</evidence>